<evidence type="ECO:0000313" key="2">
    <source>
        <dbReference type="EMBL" id="KYD20581.1"/>
    </source>
</evidence>
<sequence length="316" mass="36298">MKNFIDGQQDIFSVFGIVDEYAEQKKHEEEMQRQHKAEELRKKMEKASSSTETTKKEEAAFEVNEFTVIRYFGESIDILTYFSPEEISDGVLIKNKDGEKRKKIDGETLRKRMEKDYPELVKGMTEMIFLKDKNIVIPVMKAKKKGSMGTPSLMEGVSPSLPIRIPFSILREFISVAKLFGEFSLEVHADIYYFPKTGKFLLDFPAQRVSKYWCEVTESVASIAQRVGMGNSVKIMEIHSHHMLAPVPSVQDDLSERVPGMLYGIIGFTHKVFPEVTIRKYTGSGWEIVLYRDVFEDPFFSVPPTFQMDKIEVVSE</sequence>
<gene>
    <name evidence="2" type="ORF">B4135_1813</name>
</gene>
<evidence type="ECO:0008006" key="4">
    <source>
        <dbReference type="Google" id="ProtNLM"/>
    </source>
</evidence>
<organism evidence="2 3">
    <name type="scientific">Caldibacillus debilis</name>
    <dbReference type="NCBI Taxonomy" id="301148"/>
    <lineage>
        <taxon>Bacteria</taxon>
        <taxon>Bacillati</taxon>
        <taxon>Bacillota</taxon>
        <taxon>Bacilli</taxon>
        <taxon>Bacillales</taxon>
        <taxon>Bacillaceae</taxon>
        <taxon>Caldibacillus</taxon>
    </lineage>
</organism>
<protein>
    <recommendedName>
        <fullName evidence="4">JAB domain-containing protein</fullName>
    </recommendedName>
</protein>
<keyword evidence="1" id="KW-0175">Coiled coil</keyword>
<dbReference type="STRING" id="301148.B4135_1813"/>
<proteinExistence type="predicted"/>
<dbReference type="OrthoDB" id="1956305at2"/>
<dbReference type="EMBL" id="LQYT01000033">
    <property type="protein sequence ID" value="KYD20581.1"/>
    <property type="molecule type" value="Genomic_DNA"/>
</dbReference>
<accession>A0A150M879</accession>
<dbReference type="RefSeq" id="WP_061568506.1">
    <property type="nucleotide sequence ID" value="NZ_LQYT01000033.1"/>
</dbReference>
<dbReference type="Proteomes" id="UP000075683">
    <property type="component" value="Unassembled WGS sequence"/>
</dbReference>
<evidence type="ECO:0000313" key="3">
    <source>
        <dbReference type="Proteomes" id="UP000075683"/>
    </source>
</evidence>
<name>A0A150M879_9BACI</name>
<evidence type="ECO:0000256" key="1">
    <source>
        <dbReference type="SAM" id="Coils"/>
    </source>
</evidence>
<comment type="caution">
    <text evidence="2">The sequence shown here is derived from an EMBL/GenBank/DDBJ whole genome shotgun (WGS) entry which is preliminary data.</text>
</comment>
<reference evidence="2 3" key="1">
    <citation type="submission" date="2016-01" db="EMBL/GenBank/DDBJ databases">
        <title>Draft Genome Sequences of Seven Thermophilic Sporeformers Isolated from Foods.</title>
        <authorList>
            <person name="Berendsen E.M."/>
            <person name="Wells-Bennik M.H."/>
            <person name="Krawcyk A.O."/>
            <person name="De Jong A."/>
            <person name="Holsappel S."/>
            <person name="Eijlander R.T."/>
            <person name="Kuipers O.P."/>
        </authorList>
    </citation>
    <scope>NUCLEOTIDE SEQUENCE [LARGE SCALE GENOMIC DNA]</scope>
    <source>
        <strain evidence="2 3">B4135</strain>
    </source>
</reference>
<feature type="coiled-coil region" evidence="1">
    <location>
        <begin position="18"/>
        <end position="57"/>
    </location>
</feature>
<dbReference type="AlphaFoldDB" id="A0A150M879"/>